<keyword evidence="8" id="KW-0472">Membrane</keyword>
<organism evidence="11 12">
    <name type="scientific">Orchesella cincta</name>
    <name type="common">Springtail</name>
    <name type="synonym">Podura cincta</name>
    <dbReference type="NCBI Taxonomy" id="48709"/>
    <lineage>
        <taxon>Eukaryota</taxon>
        <taxon>Metazoa</taxon>
        <taxon>Ecdysozoa</taxon>
        <taxon>Arthropoda</taxon>
        <taxon>Hexapoda</taxon>
        <taxon>Collembola</taxon>
        <taxon>Entomobryomorpha</taxon>
        <taxon>Entomobryoidea</taxon>
        <taxon>Orchesellidae</taxon>
        <taxon>Orchesellinae</taxon>
        <taxon>Orchesella</taxon>
    </lineage>
</organism>
<dbReference type="SMART" id="SM00054">
    <property type="entry name" value="EFh"/>
    <property type="match status" value="2"/>
</dbReference>
<evidence type="ECO:0000256" key="5">
    <source>
        <dbReference type="ARBA" id="ARBA00022837"/>
    </source>
</evidence>
<dbReference type="InterPro" id="IPR018247">
    <property type="entry name" value="EF_Hand_1_Ca_BS"/>
</dbReference>
<dbReference type="PANTHER" id="PTHR12294:SF13">
    <property type="entry name" value="MITOCHONDRIAL CALCIUM UPTAKE 3, ISOFORM D"/>
    <property type="match status" value="1"/>
</dbReference>
<comment type="subcellular location">
    <subcellularLocation>
        <location evidence="1">Mitochondrion inner membrane</location>
    </subcellularLocation>
    <subcellularLocation>
        <location evidence="2">Mitochondrion intermembrane space</location>
    </subcellularLocation>
</comment>
<evidence type="ECO:0000256" key="4">
    <source>
        <dbReference type="ARBA" id="ARBA00022792"/>
    </source>
</evidence>
<keyword evidence="5" id="KW-0106">Calcium</keyword>
<evidence type="ECO:0000256" key="9">
    <source>
        <dbReference type="SAM" id="MobiDB-lite"/>
    </source>
</evidence>
<evidence type="ECO:0000256" key="6">
    <source>
        <dbReference type="ARBA" id="ARBA00022946"/>
    </source>
</evidence>
<dbReference type="EMBL" id="LJIJ01000213">
    <property type="protein sequence ID" value="ODN00346.1"/>
    <property type="molecule type" value="Genomic_DNA"/>
</dbReference>
<keyword evidence="7" id="KW-0496">Mitochondrion</keyword>
<dbReference type="OMA" id="DEPAYPM"/>
<dbReference type="InterPro" id="IPR002048">
    <property type="entry name" value="EF_hand_dom"/>
</dbReference>
<evidence type="ECO:0000256" key="7">
    <source>
        <dbReference type="ARBA" id="ARBA00023128"/>
    </source>
</evidence>
<dbReference type="GO" id="GO:0005758">
    <property type="term" value="C:mitochondrial intermembrane space"/>
    <property type="evidence" value="ECO:0007669"/>
    <property type="project" value="UniProtKB-SubCell"/>
</dbReference>
<dbReference type="InterPro" id="IPR011992">
    <property type="entry name" value="EF-hand-dom_pair"/>
</dbReference>
<dbReference type="GO" id="GO:1990246">
    <property type="term" value="C:uniplex complex"/>
    <property type="evidence" value="ECO:0007669"/>
    <property type="project" value="TreeGrafter"/>
</dbReference>
<comment type="caution">
    <text evidence="11">The sequence shown here is derived from an EMBL/GenBank/DDBJ whole genome shotgun (WGS) entry which is preliminary data.</text>
</comment>
<feature type="domain" description="EF-hand" evidence="10">
    <location>
        <begin position="451"/>
        <end position="486"/>
    </location>
</feature>
<dbReference type="PROSITE" id="PS00018">
    <property type="entry name" value="EF_HAND_1"/>
    <property type="match status" value="1"/>
</dbReference>
<keyword evidence="4" id="KW-0999">Mitochondrion inner membrane</keyword>
<dbReference type="OrthoDB" id="5859791at2759"/>
<sequence>MGSLGRSLRLLRSKSQQLLPRSHFPRPFSHQQRQSQSSWNWGALRNTVAAALGAGTTIYLGYHLMGRSEPVYALKPRKKEDEIKSIKLTSRERRFLRFASVEYDGQLYMTPQDFLESVVEAEPRPRLKRKALNKNDLQSIKDQTPPLQKGSPQMFRNLRDKAGIISYTEYLFLLSILTKPQTGFRIAFNMFDTDGNEKVDKNEFLVLLHLIPMHTYKLEIVLQNMQVYVRDLVDYVEKSLSSSEITLPSTTEKLEKIFSMAWKDKRGLLNQEEGDQKKDGEGGGNDDASDKAKKTELEDINDSLVDDERGLQRKHLVDTTLLVHFFGPKGKREIRYEDFKKFMEDLQTEVQELEFHEFSKGLDTISQVDFAKILLRYTYLQTEEYELYLERLVDRIKLEQGITFLEFRAFCQFLNNLDDFNVAMRMYTLADRPISQDEFRRAVRICTGTDLSPHVVETVFQIFDEDDDGHLSHREFIGVMKDRLHRGFKLYTKNEGWEAFKQCLRQEMRTQ</sequence>
<gene>
    <name evidence="11" type="ORF">Ocin01_06347</name>
</gene>
<dbReference type="PANTHER" id="PTHR12294">
    <property type="entry name" value="EF HAND DOMAIN FAMILY A1,A2-RELATED"/>
    <property type="match status" value="1"/>
</dbReference>
<feature type="region of interest" description="Disordered" evidence="9">
    <location>
        <begin position="269"/>
        <end position="292"/>
    </location>
</feature>
<dbReference type="GO" id="GO:0005509">
    <property type="term" value="F:calcium ion binding"/>
    <property type="evidence" value="ECO:0007669"/>
    <property type="project" value="InterPro"/>
</dbReference>
<dbReference type="AlphaFoldDB" id="A0A1D2N5W4"/>
<keyword evidence="12" id="KW-1185">Reference proteome</keyword>
<evidence type="ECO:0000259" key="10">
    <source>
        <dbReference type="PROSITE" id="PS50222"/>
    </source>
</evidence>
<evidence type="ECO:0000256" key="3">
    <source>
        <dbReference type="ARBA" id="ARBA00022737"/>
    </source>
</evidence>
<protein>
    <submittedName>
        <fullName evidence="11">Calcium uptake protein 3, mitochondrial</fullName>
    </submittedName>
</protein>
<evidence type="ECO:0000256" key="1">
    <source>
        <dbReference type="ARBA" id="ARBA00004273"/>
    </source>
</evidence>
<dbReference type="STRING" id="48709.A0A1D2N5W4"/>
<evidence type="ECO:0000313" key="11">
    <source>
        <dbReference type="EMBL" id="ODN00346.1"/>
    </source>
</evidence>
<dbReference type="CDD" id="cd15900">
    <property type="entry name" value="EFh_MICU"/>
    <property type="match status" value="1"/>
</dbReference>
<dbReference type="GO" id="GO:0051560">
    <property type="term" value="P:mitochondrial calcium ion homeostasis"/>
    <property type="evidence" value="ECO:0007669"/>
    <property type="project" value="TreeGrafter"/>
</dbReference>
<evidence type="ECO:0000256" key="2">
    <source>
        <dbReference type="ARBA" id="ARBA00004569"/>
    </source>
</evidence>
<evidence type="ECO:0000256" key="8">
    <source>
        <dbReference type="ARBA" id="ARBA00023136"/>
    </source>
</evidence>
<dbReference type="InterPro" id="IPR039800">
    <property type="entry name" value="MICU1/2/3"/>
</dbReference>
<name>A0A1D2N5W4_ORCCI</name>
<keyword evidence="3" id="KW-0677">Repeat</keyword>
<dbReference type="SUPFAM" id="SSF47473">
    <property type="entry name" value="EF-hand"/>
    <property type="match status" value="2"/>
</dbReference>
<dbReference type="GO" id="GO:0036444">
    <property type="term" value="P:calcium import into the mitochondrion"/>
    <property type="evidence" value="ECO:0007669"/>
    <property type="project" value="TreeGrafter"/>
</dbReference>
<evidence type="ECO:0000313" key="12">
    <source>
        <dbReference type="Proteomes" id="UP000094527"/>
    </source>
</evidence>
<dbReference type="Proteomes" id="UP000094527">
    <property type="component" value="Unassembled WGS sequence"/>
</dbReference>
<dbReference type="PROSITE" id="PS50222">
    <property type="entry name" value="EF_HAND_2"/>
    <property type="match status" value="2"/>
</dbReference>
<dbReference type="Pfam" id="PF13833">
    <property type="entry name" value="EF-hand_8"/>
    <property type="match status" value="1"/>
</dbReference>
<feature type="domain" description="EF-hand" evidence="10">
    <location>
        <begin position="179"/>
        <end position="214"/>
    </location>
</feature>
<accession>A0A1D2N5W4</accession>
<reference evidence="11 12" key="1">
    <citation type="journal article" date="2016" name="Genome Biol. Evol.">
        <title>Gene Family Evolution Reflects Adaptation to Soil Environmental Stressors in the Genome of the Collembolan Orchesella cincta.</title>
        <authorList>
            <person name="Faddeeva-Vakhrusheva A."/>
            <person name="Derks M.F."/>
            <person name="Anvar S.Y."/>
            <person name="Agamennone V."/>
            <person name="Suring W."/>
            <person name="Smit S."/>
            <person name="van Straalen N.M."/>
            <person name="Roelofs D."/>
        </authorList>
    </citation>
    <scope>NUCLEOTIDE SEQUENCE [LARGE SCALE GENOMIC DNA]</scope>
    <source>
        <tissue evidence="11">Mixed pool</tissue>
    </source>
</reference>
<dbReference type="Gene3D" id="1.10.238.10">
    <property type="entry name" value="EF-hand"/>
    <property type="match status" value="2"/>
</dbReference>
<proteinExistence type="predicted"/>
<keyword evidence="6" id="KW-0809">Transit peptide</keyword>